<sequence>MMRLDLEDQPRSPLGFPGEHPGLQLEPRPTHLASKCFKIICRSPFTFP</sequence>
<reference evidence="2 3" key="1">
    <citation type="submission" date="2018-10" db="EMBL/GenBank/DDBJ databases">
        <authorList>
            <person name="Ekblom R."/>
            <person name="Jareborg N."/>
        </authorList>
    </citation>
    <scope>NUCLEOTIDE SEQUENCE [LARGE SCALE GENOMIC DNA]</scope>
    <source>
        <tissue evidence="2">Muscle</tissue>
    </source>
</reference>
<comment type="caution">
    <text evidence="2">The sequence shown here is derived from an EMBL/GenBank/DDBJ whole genome shotgun (WGS) entry which is preliminary data.</text>
</comment>
<dbReference type="Proteomes" id="UP000269945">
    <property type="component" value="Unassembled WGS sequence"/>
</dbReference>
<dbReference type="EMBL" id="CYRY02006135">
    <property type="protein sequence ID" value="VCW70642.1"/>
    <property type="molecule type" value="Genomic_DNA"/>
</dbReference>
<accession>A0A9X9LKI7</accession>
<feature type="region of interest" description="Disordered" evidence="1">
    <location>
        <begin position="1"/>
        <end position="25"/>
    </location>
</feature>
<evidence type="ECO:0000313" key="3">
    <source>
        <dbReference type="Proteomes" id="UP000269945"/>
    </source>
</evidence>
<protein>
    <submittedName>
        <fullName evidence="2">Uncharacterized protein</fullName>
    </submittedName>
</protein>
<keyword evidence="3" id="KW-1185">Reference proteome</keyword>
<organism evidence="2 3">
    <name type="scientific">Gulo gulo</name>
    <name type="common">Wolverine</name>
    <name type="synonym">Gluton</name>
    <dbReference type="NCBI Taxonomy" id="48420"/>
    <lineage>
        <taxon>Eukaryota</taxon>
        <taxon>Metazoa</taxon>
        <taxon>Chordata</taxon>
        <taxon>Craniata</taxon>
        <taxon>Vertebrata</taxon>
        <taxon>Euteleostomi</taxon>
        <taxon>Mammalia</taxon>
        <taxon>Eutheria</taxon>
        <taxon>Laurasiatheria</taxon>
        <taxon>Carnivora</taxon>
        <taxon>Caniformia</taxon>
        <taxon>Musteloidea</taxon>
        <taxon>Mustelidae</taxon>
        <taxon>Guloninae</taxon>
        <taxon>Gulo</taxon>
    </lineage>
</organism>
<evidence type="ECO:0000313" key="2">
    <source>
        <dbReference type="EMBL" id="VCW70642.1"/>
    </source>
</evidence>
<feature type="compositionally biased region" description="Basic and acidic residues" evidence="1">
    <location>
        <begin position="1"/>
        <end position="10"/>
    </location>
</feature>
<evidence type="ECO:0000256" key="1">
    <source>
        <dbReference type="SAM" id="MobiDB-lite"/>
    </source>
</evidence>
<proteinExistence type="predicted"/>
<name>A0A9X9LKI7_GULGU</name>
<dbReference type="AlphaFoldDB" id="A0A9X9LKI7"/>
<gene>
    <name evidence="2" type="ORF">BN2614_LOCUS1</name>
</gene>